<evidence type="ECO:0000256" key="1">
    <source>
        <dbReference type="SAM" id="Phobius"/>
    </source>
</evidence>
<feature type="transmembrane region" description="Helical" evidence="1">
    <location>
        <begin position="74"/>
        <end position="94"/>
    </location>
</feature>
<reference evidence="2 3" key="1">
    <citation type="submission" date="2021-03" db="EMBL/GenBank/DDBJ databases">
        <title>Sequencing the genomes of 1000 actinobacteria strains.</title>
        <authorList>
            <person name="Klenk H.-P."/>
        </authorList>
    </citation>
    <scope>NUCLEOTIDE SEQUENCE [LARGE SCALE GENOMIC DNA]</scope>
    <source>
        <strain evidence="2 3">DSM 16005</strain>
    </source>
</reference>
<dbReference type="EMBL" id="JAGIOI010000001">
    <property type="protein sequence ID" value="MBP2414360.1"/>
    <property type="molecule type" value="Genomic_DNA"/>
</dbReference>
<dbReference type="Proteomes" id="UP000711614">
    <property type="component" value="Unassembled WGS sequence"/>
</dbReference>
<dbReference type="InterPro" id="IPR021315">
    <property type="entry name" value="Gap/Sap"/>
</dbReference>
<evidence type="ECO:0008006" key="4">
    <source>
        <dbReference type="Google" id="ProtNLM"/>
    </source>
</evidence>
<accession>A0ABS4Z0L5</accession>
<sequence>MIDLSLELLPALLGIVASPLAVMALIAVLLSKNARVNGVLYLAGWACAVMIAVGGGYWLFGWLHVAPELDPPQWVPPLRLVAGLLVGAGAVFTYRRSRAKLSAMAGATTPEEVAAAAPQLPGWLQAVASFTGPRSYALGLGIFLLNPVNLSCALIAALDIRLAALSVGTSSTFMIVFIALGIVPMLVPVLLTLAKGEKAGPLLETLRAWIARNNGTLSTVFLSLLSFGQIQKSLAAIPWF</sequence>
<dbReference type="Pfam" id="PF11139">
    <property type="entry name" value="SfLAP"/>
    <property type="match status" value="1"/>
</dbReference>
<dbReference type="RefSeq" id="WP_209682140.1">
    <property type="nucleotide sequence ID" value="NZ_JAGIOI010000001.1"/>
</dbReference>
<evidence type="ECO:0000313" key="3">
    <source>
        <dbReference type="Proteomes" id="UP000711614"/>
    </source>
</evidence>
<keyword evidence="1" id="KW-1133">Transmembrane helix</keyword>
<evidence type="ECO:0000313" key="2">
    <source>
        <dbReference type="EMBL" id="MBP2414360.1"/>
    </source>
</evidence>
<comment type="caution">
    <text evidence="2">The sequence shown here is derived from an EMBL/GenBank/DDBJ whole genome shotgun (WGS) entry which is preliminary data.</text>
</comment>
<feature type="transmembrane region" description="Helical" evidence="1">
    <location>
        <begin position="12"/>
        <end position="31"/>
    </location>
</feature>
<proteinExistence type="predicted"/>
<gene>
    <name evidence="2" type="ORF">JOF48_003159</name>
</gene>
<keyword evidence="1" id="KW-0812">Transmembrane</keyword>
<feature type="transmembrane region" description="Helical" evidence="1">
    <location>
        <begin position="136"/>
        <end position="158"/>
    </location>
</feature>
<organism evidence="2 3">
    <name type="scientific">Arthrobacter stackebrandtii</name>
    <dbReference type="NCBI Taxonomy" id="272161"/>
    <lineage>
        <taxon>Bacteria</taxon>
        <taxon>Bacillati</taxon>
        <taxon>Actinomycetota</taxon>
        <taxon>Actinomycetes</taxon>
        <taxon>Micrococcales</taxon>
        <taxon>Micrococcaceae</taxon>
        <taxon>Arthrobacter</taxon>
    </lineage>
</organism>
<protein>
    <recommendedName>
        <fullName evidence="4">GAP family protein</fullName>
    </recommendedName>
</protein>
<keyword evidence="1" id="KW-0472">Membrane</keyword>
<keyword evidence="3" id="KW-1185">Reference proteome</keyword>
<name>A0ABS4Z0L5_9MICC</name>
<feature type="transmembrane region" description="Helical" evidence="1">
    <location>
        <begin position="170"/>
        <end position="193"/>
    </location>
</feature>
<feature type="transmembrane region" description="Helical" evidence="1">
    <location>
        <begin position="38"/>
        <end position="62"/>
    </location>
</feature>